<accession>A0A2T3BC69</accession>
<keyword evidence="4" id="KW-1185">Reference proteome</keyword>
<gene>
    <name evidence="3" type="ORF">M430DRAFT_64411</name>
</gene>
<organism evidence="3 4">
    <name type="scientific">Amorphotheca resinae ATCC 22711</name>
    <dbReference type="NCBI Taxonomy" id="857342"/>
    <lineage>
        <taxon>Eukaryota</taxon>
        <taxon>Fungi</taxon>
        <taxon>Dikarya</taxon>
        <taxon>Ascomycota</taxon>
        <taxon>Pezizomycotina</taxon>
        <taxon>Leotiomycetes</taxon>
        <taxon>Helotiales</taxon>
        <taxon>Amorphothecaceae</taxon>
        <taxon>Amorphotheca</taxon>
    </lineage>
</organism>
<evidence type="ECO:0000313" key="3">
    <source>
        <dbReference type="EMBL" id="PSS25925.1"/>
    </source>
</evidence>
<evidence type="ECO:0000256" key="2">
    <source>
        <dbReference type="SAM" id="SignalP"/>
    </source>
</evidence>
<dbReference type="InParanoid" id="A0A2T3BC69"/>
<reference evidence="3 4" key="1">
    <citation type="journal article" date="2018" name="New Phytol.">
        <title>Comparative genomics and transcriptomics depict ericoid mycorrhizal fungi as versatile saprotrophs and plant mutualists.</title>
        <authorList>
            <person name="Martino E."/>
            <person name="Morin E."/>
            <person name="Grelet G.A."/>
            <person name="Kuo A."/>
            <person name="Kohler A."/>
            <person name="Daghino S."/>
            <person name="Barry K.W."/>
            <person name="Cichocki N."/>
            <person name="Clum A."/>
            <person name="Dockter R.B."/>
            <person name="Hainaut M."/>
            <person name="Kuo R.C."/>
            <person name="LaButti K."/>
            <person name="Lindahl B.D."/>
            <person name="Lindquist E.A."/>
            <person name="Lipzen A."/>
            <person name="Khouja H.R."/>
            <person name="Magnuson J."/>
            <person name="Murat C."/>
            <person name="Ohm R.A."/>
            <person name="Singer S.W."/>
            <person name="Spatafora J.W."/>
            <person name="Wang M."/>
            <person name="Veneault-Fourrey C."/>
            <person name="Henrissat B."/>
            <person name="Grigoriev I.V."/>
            <person name="Martin F.M."/>
            <person name="Perotto S."/>
        </authorList>
    </citation>
    <scope>NUCLEOTIDE SEQUENCE [LARGE SCALE GENOMIC DNA]</scope>
    <source>
        <strain evidence="3 4">ATCC 22711</strain>
    </source>
</reference>
<name>A0A2T3BC69_AMORE</name>
<evidence type="ECO:0000256" key="1">
    <source>
        <dbReference type="SAM" id="MobiDB-lite"/>
    </source>
</evidence>
<dbReference type="EMBL" id="KZ679007">
    <property type="protein sequence ID" value="PSS25925.1"/>
    <property type="molecule type" value="Genomic_DNA"/>
</dbReference>
<dbReference type="AlphaFoldDB" id="A0A2T3BC69"/>
<feature type="non-terminal residue" evidence="3">
    <location>
        <position position="1"/>
    </location>
</feature>
<sequence>MIKVFFFSPFSPFHLYTSSLHLLLLSLLGTRSPLTLTLYNNQYALQSIPPSSRSTQPHPPAPHHNLNYSSHSPSVTPLHETPQPVRPQISPRHLFPRPGVGAHQGTSRGDEGGNGRGTATRVSRGAAWQLWPLPNTVPSSWKADDRCILDFRIFGPGF</sequence>
<feature type="chain" id="PRO_5015586432" evidence="2">
    <location>
        <begin position="38"/>
        <end position="158"/>
    </location>
</feature>
<dbReference type="Proteomes" id="UP000241818">
    <property type="component" value="Unassembled WGS sequence"/>
</dbReference>
<feature type="region of interest" description="Disordered" evidence="1">
    <location>
        <begin position="49"/>
        <end position="123"/>
    </location>
</feature>
<proteinExistence type="predicted"/>
<dbReference type="RefSeq" id="XP_024724524.1">
    <property type="nucleotide sequence ID" value="XM_024869106.1"/>
</dbReference>
<feature type="signal peptide" evidence="2">
    <location>
        <begin position="1"/>
        <end position="37"/>
    </location>
</feature>
<protein>
    <submittedName>
        <fullName evidence="3">Uncharacterized protein</fullName>
    </submittedName>
</protein>
<feature type="compositionally biased region" description="Polar residues" evidence="1">
    <location>
        <begin position="66"/>
        <end position="75"/>
    </location>
</feature>
<dbReference type="GeneID" id="36577187"/>
<evidence type="ECO:0000313" key="4">
    <source>
        <dbReference type="Proteomes" id="UP000241818"/>
    </source>
</evidence>
<keyword evidence="2" id="KW-0732">Signal</keyword>